<dbReference type="PANTHER" id="PTHR42957:SF1">
    <property type="entry name" value="HELICASE MJ1565-RELATED"/>
    <property type="match status" value="1"/>
</dbReference>
<comment type="caution">
    <text evidence="1">The sequence shown here is derived from an EMBL/GenBank/DDBJ whole genome shotgun (WGS) entry which is preliminary data.</text>
</comment>
<name>A0A415EYU2_9BACT</name>
<dbReference type="GO" id="GO:0005524">
    <property type="term" value="F:ATP binding"/>
    <property type="evidence" value="ECO:0007669"/>
    <property type="project" value="UniProtKB-KW"/>
</dbReference>
<proteinExistence type="predicted"/>
<dbReference type="Gene3D" id="3.40.50.300">
    <property type="entry name" value="P-loop containing nucleotide triphosphate hydrolases"/>
    <property type="match status" value="1"/>
</dbReference>
<dbReference type="AlphaFoldDB" id="A0A415EYU2"/>
<organism evidence="1 2">
    <name type="scientific">Segatella copri</name>
    <dbReference type="NCBI Taxonomy" id="165179"/>
    <lineage>
        <taxon>Bacteria</taxon>
        <taxon>Pseudomonadati</taxon>
        <taxon>Bacteroidota</taxon>
        <taxon>Bacteroidia</taxon>
        <taxon>Bacteroidales</taxon>
        <taxon>Prevotellaceae</taxon>
        <taxon>Segatella</taxon>
    </lineage>
</organism>
<reference evidence="1 2" key="1">
    <citation type="submission" date="2018-08" db="EMBL/GenBank/DDBJ databases">
        <title>A genome reference for cultivated species of the human gut microbiota.</title>
        <authorList>
            <person name="Zou Y."/>
            <person name="Xue W."/>
            <person name="Luo G."/>
        </authorList>
    </citation>
    <scope>NUCLEOTIDE SEQUENCE [LARGE SCALE GENOMIC DNA]</scope>
    <source>
        <strain evidence="1 2">AF46-2NS</strain>
    </source>
</reference>
<gene>
    <name evidence="1" type="ORF">DW079_13095</name>
</gene>
<dbReference type="Proteomes" id="UP000286211">
    <property type="component" value="Unassembled WGS sequence"/>
</dbReference>
<dbReference type="CDD" id="cd01127">
    <property type="entry name" value="TrwB_TraG_TraD_VirD4"/>
    <property type="match status" value="1"/>
</dbReference>
<dbReference type="InterPro" id="IPR027417">
    <property type="entry name" value="P-loop_NTPase"/>
</dbReference>
<protein>
    <submittedName>
        <fullName evidence="1">ATP-binding protein</fullName>
    </submittedName>
</protein>
<keyword evidence="1" id="KW-0067">ATP-binding</keyword>
<evidence type="ECO:0000313" key="2">
    <source>
        <dbReference type="Proteomes" id="UP000286211"/>
    </source>
</evidence>
<accession>A0A415EYU2</accession>
<dbReference type="PANTHER" id="PTHR42957">
    <property type="entry name" value="HELICASE MJ1565-RELATED"/>
    <property type="match status" value="1"/>
</dbReference>
<dbReference type="SUPFAM" id="SSF52540">
    <property type="entry name" value="P-loop containing nucleoside triphosphate hydrolases"/>
    <property type="match status" value="1"/>
</dbReference>
<dbReference type="InterPro" id="IPR008571">
    <property type="entry name" value="HerA-like"/>
</dbReference>
<evidence type="ECO:0000313" key="1">
    <source>
        <dbReference type="EMBL" id="RHK08466.1"/>
    </source>
</evidence>
<sequence length="363" mass="42200">MKDIYELVPKEEVPSEVVDDLDNFFSVCIDLCVVYYGNNNNSLSEALPKFIKNEKKPRYVSVDFQAGANAHYVTSTHRDNNGEAFEQIDEKSAMNISEEKLKSGEYFDYRFLKTAAELVLLEEEAKGNLRVREFTSTLMTRLDVFLYNAECKFMKETNCRYENEDDYLAKVFGISEESNETQLICIDSSEVGTDVLELMTSVVSRILFDYRKKQKGEKRRKHPVHLILDEAHRYIRKDTEYIMRENIFEKIAREGRKYSLFLMISSQRPSELSQTVLSQCGNYIVHRIQNEIDLNYIYSVLPYFSSDYVNKIKQAVPGEALIFGNCVPMPLMVKIEQASPDPNSKNCEIDKEWFKISLHDKNN</sequence>
<dbReference type="EMBL" id="QRNB01000093">
    <property type="protein sequence ID" value="RHK08466.1"/>
    <property type="molecule type" value="Genomic_DNA"/>
</dbReference>
<keyword evidence="1" id="KW-0547">Nucleotide-binding</keyword>